<dbReference type="Proteomes" id="UP000659904">
    <property type="component" value="Unassembled WGS sequence"/>
</dbReference>
<dbReference type="InterPro" id="IPR045063">
    <property type="entry name" value="Dynamin_N"/>
</dbReference>
<dbReference type="PANTHER" id="PTHR10465:SF0">
    <property type="entry name" value="SARCALUMENIN"/>
    <property type="match status" value="1"/>
</dbReference>
<dbReference type="GO" id="GO:0016020">
    <property type="term" value="C:membrane"/>
    <property type="evidence" value="ECO:0007669"/>
    <property type="project" value="UniProtKB-SubCell"/>
</dbReference>
<accession>A0A8J3KB21</accession>
<evidence type="ECO:0000256" key="3">
    <source>
        <dbReference type="ARBA" id="ARBA00022801"/>
    </source>
</evidence>
<evidence type="ECO:0000256" key="5">
    <source>
        <dbReference type="ARBA" id="ARBA00023136"/>
    </source>
</evidence>
<evidence type="ECO:0000256" key="4">
    <source>
        <dbReference type="ARBA" id="ARBA00023134"/>
    </source>
</evidence>
<sequence length="830" mass="88002">MSTGHPPTPQAQWQQARQVAAAAQSVCAAAHTDGPADRIHAAAVRTGAEQAAWIGHHLAGPPPDRRLGALRRLDEVTAAAAQVLTGLDAAAAHLTDRIAIAESDHRELADLDAALAAARAQVTTAADVGRCVEEYVAGHAAALHRAGTAHLARLDRRYFSRAGAVQDRVGRIAGWLRRDRLRVFRDDDRAIAYAKAHAADVAAAAADSARHADEQLRQDVAVVAEVAHAEHVVLEQLTALAPRLRHTAPPPSAPRPPMLIQSVVDTTRIAPALATAAAATVRRADTPAADPAHGVVRRLGAAHAPGRDLPGAWRARALLVERDVLHRHLADAWEQVRARFIQESRASVDATWDHTLAPYLTARDRHLDAWAAVLRDERAALVRELEQLRARQAEALRCRAALAGAMAAPAAARVTSGGRVAPLLQAAAADAADLLRRHPGSRELLADLDRVATGRAELRVAVVAPMKAGKSTLINAIIAEDVLPSRDTAMTGLPTRVVLDGVSAPTLAFDNARLSALRDAQRGLRRRLTGPDGDALAHANPQLAPAITRLRDGVAVSAATGAAAVRALVADINDMLRLTMMLGVDPPAALRAPLQVRVRARRPGETTVVYVDTPGPDEVGASAVLADIVRHQIDAAHVVVVVVDYTRIGSEAAASIAAIVDETMDTLGRDALWAVINRADQRASRDLDPPATRRLVGNLLRIPPEDADRRIVELSALHGLVATRYLAASDPDGEAGRALRELAFPRRRASSPVSAEDLQTAAQDLLAQSGLTELHELVVAQQQEQAGLLAARAVLRRSAALLGGRAEADVPGHGLAGHLADLRWCLSEVR</sequence>
<dbReference type="Pfam" id="PF00350">
    <property type="entry name" value="Dynamin_N"/>
    <property type="match status" value="1"/>
</dbReference>
<keyword evidence="8" id="KW-1185">Reference proteome</keyword>
<evidence type="ECO:0000256" key="1">
    <source>
        <dbReference type="ARBA" id="ARBA00004370"/>
    </source>
</evidence>
<dbReference type="PANTHER" id="PTHR10465">
    <property type="entry name" value="TRANSMEMBRANE GTPASE FZO1"/>
    <property type="match status" value="1"/>
</dbReference>
<dbReference type="GO" id="GO:0005525">
    <property type="term" value="F:GTP binding"/>
    <property type="evidence" value="ECO:0007669"/>
    <property type="project" value="UniProtKB-KW"/>
</dbReference>
<evidence type="ECO:0000313" key="7">
    <source>
        <dbReference type="EMBL" id="GIF96646.1"/>
    </source>
</evidence>
<keyword evidence="2" id="KW-0547">Nucleotide-binding</keyword>
<dbReference type="InterPro" id="IPR027094">
    <property type="entry name" value="Mitofusin_fam"/>
</dbReference>
<dbReference type="RefSeq" id="WP_147433026.1">
    <property type="nucleotide sequence ID" value="NZ_BONH01000005.1"/>
</dbReference>
<keyword evidence="4" id="KW-0342">GTP-binding</keyword>
<keyword evidence="5" id="KW-0472">Membrane</keyword>
<keyword evidence="3" id="KW-0378">Hydrolase</keyword>
<gene>
    <name evidence="7" type="ORF">Cci01nite_17400</name>
</gene>
<dbReference type="GO" id="GO:0003924">
    <property type="term" value="F:GTPase activity"/>
    <property type="evidence" value="ECO:0007669"/>
    <property type="project" value="InterPro"/>
</dbReference>
<protein>
    <recommendedName>
        <fullName evidence="6">Dynamin N-terminal domain-containing protein</fullName>
    </recommendedName>
</protein>
<evidence type="ECO:0000259" key="6">
    <source>
        <dbReference type="Pfam" id="PF00350"/>
    </source>
</evidence>
<name>A0A8J3KB21_9ACTN</name>
<dbReference type="EMBL" id="BONH01000005">
    <property type="protein sequence ID" value="GIF96646.1"/>
    <property type="molecule type" value="Genomic_DNA"/>
</dbReference>
<comment type="caution">
    <text evidence="7">The sequence shown here is derived from an EMBL/GenBank/DDBJ whole genome shotgun (WGS) entry which is preliminary data.</text>
</comment>
<dbReference type="SUPFAM" id="SSF52540">
    <property type="entry name" value="P-loop containing nucleoside triphosphate hydrolases"/>
    <property type="match status" value="1"/>
</dbReference>
<dbReference type="AlphaFoldDB" id="A0A8J3KB21"/>
<dbReference type="Gene3D" id="3.40.50.300">
    <property type="entry name" value="P-loop containing nucleotide triphosphate hydrolases"/>
    <property type="match status" value="1"/>
</dbReference>
<proteinExistence type="predicted"/>
<dbReference type="InterPro" id="IPR027417">
    <property type="entry name" value="P-loop_NTPase"/>
</dbReference>
<dbReference type="GO" id="GO:0008053">
    <property type="term" value="P:mitochondrial fusion"/>
    <property type="evidence" value="ECO:0007669"/>
    <property type="project" value="TreeGrafter"/>
</dbReference>
<feature type="domain" description="Dynamin N-terminal" evidence="6">
    <location>
        <begin position="460"/>
        <end position="652"/>
    </location>
</feature>
<reference evidence="7 8" key="1">
    <citation type="submission" date="2021-01" db="EMBL/GenBank/DDBJ databases">
        <title>Whole genome shotgun sequence of Catellatospora citrea NBRC 14495.</title>
        <authorList>
            <person name="Komaki H."/>
            <person name="Tamura T."/>
        </authorList>
    </citation>
    <scope>NUCLEOTIDE SEQUENCE [LARGE SCALE GENOMIC DNA]</scope>
    <source>
        <strain evidence="7 8">NBRC 14495</strain>
    </source>
</reference>
<organism evidence="7 8">
    <name type="scientific">Catellatospora citrea</name>
    <dbReference type="NCBI Taxonomy" id="53366"/>
    <lineage>
        <taxon>Bacteria</taxon>
        <taxon>Bacillati</taxon>
        <taxon>Actinomycetota</taxon>
        <taxon>Actinomycetes</taxon>
        <taxon>Micromonosporales</taxon>
        <taxon>Micromonosporaceae</taxon>
        <taxon>Catellatospora</taxon>
    </lineage>
</organism>
<evidence type="ECO:0000313" key="8">
    <source>
        <dbReference type="Proteomes" id="UP000659904"/>
    </source>
</evidence>
<comment type="subcellular location">
    <subcellularLocation>
        <location evidence="1">Membrane</location>
    </subcellularLocation>
</comment>
<evidence type="ECO:0000256" key="2">
    <source>
        <dbReference type="ARBA" id="ARBA00022741"/>
    </source>
</evidence>